<feature type="transmembrane region" description="Helical" evidence="7">
    <location>
        <begin position="149"/>
        <end position="169"/>
    </location>
</feature>
<feature type="domain" description="Rhodopsin" evidence="8">
    <location>
        <begin position="55"/>
        <end position="306"/>
    </location>
</feature>
<accession>A0AAN7B422</accession>
<evidence type="ECO:0000259" key="8">
    <source>
        <dbReference type="Pfam" id="PF20684"/>
    </source>
</evidence>
<dbReference type="GO" id="GO:0016020">
    <property type="term" value="C:membrane"/>
    <property type="evidence" value="ECO:0007669"/>
    <property type="project" value="UniProtKB-SubCell"/>
</dbReference>
<sequence length="427" mass="47375">MNNSYFIGMNLGDQALKPEDAGGNLFNPAECSDHSLGYAVVISGTIISTLSLIVRLSSSYMRKKLGVPDGLLVLAWMQYMAFSIVLWLGAAQRGLPCHQWNYTVGDLNKLLEYVHMLCIIYAPCMICLKSAILVDWMYLFCPAGRDRMWWVIQVMIWGNIIFYVVGAFAEAFQCTPSRRIYDVLYDDPDANCGLNIEANNFSGSLINLVSDVAILALPNWRVWRMSSNVTWKKKLGISILFLTGIIVCVFGAMRLIGLAPLMPKPDNNGNLTEPDMTYYISLVGIYSGLELGFGFLILALPATPLVVKKIPVPESLISMARTITDTCSRRWTGRAGARHSTAPTCPHPGQGPEATKKRYRGVWSIPELEETQPGGTKLADLKRDSSTSSDSYTTTPSTSKSERDFKLYETDRPFDAEDRKVTGSDLV</sequence>
<keyword evidence="10" id="KW-1185">Reference proteome</keyword>
<dbReference type="InterPro" id="IPR049326">
    <property type="entry name" value="Rhodopsin_dom_fungi"/>
</dbReference>
<evidence type="ECO:0000256" key="1">
    <source>
        <dbReference type="ARBA" id="ARBA00004141"/>
    </source>
</evidence>
<organism evidence="9 10">
    <name type="scientific">Rhypophila decipiens</name>
    <dbReference type="NCBI Taxonomy" id="261697"/>
    <lineage>
        <taxon>Eukaryota</taxon>
        <taxon>Fungi</taxon>
        <taxon>Dikarya</taxon>
        <taxon>Ascomycota</taxon>
        <taxon>Pezizomycotina</taxon>
        <taxon>Sordariomycetes</taxon>
        <taxon>Sordariomycetidae</taxon>
        <taxon>Sordariales</taxon>
        <taxon>Naviculisporaceae</taxon>
        <taxon>Rhypophila</taxon>
    </lineage>
</organism>
<dbReference type="Pfam" id="PF20684">
    <property type="entry name" value="Fung_rhodopsin"/>
    <property type="match status" value="1"/>
</dbReference>
<keyword evidence="3 7" id="KW-1133">Transmembrane helix</keyword>
<evidence type="ECO:0000256" key="2">
    <source>
        <dbReference type="ARBA" id="ARBA00022692"/>
    </source>
</evidence>
<feature type="compositionally biased region" description="Basic and acidic residues" evidence="6">
    <location>
        <begin position="400"/>
        <end position="427"/>
    </location>
</feature>
<gene>
    <name evidence="9" type="ORF">QBC37DRAFT_324235</name>
</gene>
<protein>
    <recommendedName>
        <fullName evidence="8">Rhodopsin domain-containing protein</fullName>
    </recommendedName>
</protein>
<feature type="transmembrane region" description="Helical" evidence="7">
    <location>
        <begin position="70"/>
        <end position="90"/>
    </location>
</feature>
<evidence type="ECO:0000256" key="6">
    <source>
        <dbReference type="SAM" id="MobiDB-lite"/>
    </source>
</evidence>
<evidence type="ECO:0000256" key="7">
    <source>
        <dbReference type="SAM" id="Phobius"/>
    </source>
</evidence>
<feature type="compositionally biased region" description="Low complexity" evidence="6">
    <location>
        <begin position="386"/>
        <end position="399"/>
    </location>
</feature>
<feature type="transmembrane region" description="Helical" evidence="7">
    <location>
        <begin position="110"/>
        <end position="128"/>
    </location>
</feature>
<evidence type="ECO:0000256" key="3">
    <source>
        <dbReference type="ARBA" id="ARBA00022989"/>
    </source>
</evidence>
<keyword evidence="4 7" id="KW-0472">Membrane</keyword>
<evidence type="ECO:0000256" key="4">
    <source>
        <dbReference type="ARBA" id="ARBA00023136"/>
    </source>
</evidence>
<comment type="caution">
    <text evidence="9">The sequence shown here is derived from an EMBL/GenBank/DDBJ whole genome shotgun (WGS) entry which is preliminary data.</text>
</comment>
<feature type="transmembrane region" description="Helical" evidence="7">
    <location>
        <begin position="36"/>
        <end position="58"/>
    </location>
</feature>
<evidence type="ECO:0000313" key="9">
    <source>
        <dbReference type="EMBL" id="KAK4209242.1"/>
    </source>
</evidence>
<comment type="subcellular location">
    <subcellularLocation>
        <location evidence="1">Membrane</location>
        <topology evidence="1">Multi-pass membrane protein</topology>
    </subcellularLocation>
</comment>
<dbReference type="PANTHER" id="PTHR33048">
    <property type="entry name" value="PTH11-LIKE INTEGRAL MEMBRANE PROTEIN (AFU_ORTHOLOGUE AFUA_5G11245)"/>
    <property type="match status" value="1"/>
</dbReference>
<feature type="region of interest" description="Disordered" evidence="6">
    <location>
        <begin position="333"/>
        <end position="355"/>
    </location>
</feature>
<dbReference type="AlphaFoldDB" id="A0AAN7B422"/>
<evidence type="ECO:0000256" key="5">
    <source>
        <dbReference type="ARBA" id="ARBA00038359"/>
    </source>
</evidence>
<dbReference type="InterPro" id="IPR052337">
    <property type="entry name" value="SAT4-like"/>
</dbReference>
<dbReference type="Proteomes" id="UP001301769">
    <property type="component" value="Unassembled WGS sequence"/>
</dbReference>
<feature type="transmembrane region" description="Helical" evidence="7">
    <location>
        <begin position="276"/>
        <end position="300"/>
    </location>
</feature>
<dbReference type="PANTHER" id="PTHR33048:SF160">
    <property type="entry name" value="SAT4 FAMILY MEMBRANE PROTEIN"/>
    <property type="match status" value="1"/>
</dbReference>
<name>A0AAN7B422_9PEZI</name>
<proteinExistence type="inferred from homology"/>
<reference evidence="9" key="2">
    <citation type="submission" date="2023-05" db="EMBL/GenBank/DDBJ databases">
        <authorList>
            <consortium name="Lawrence Berkeley National Laboratory"/>
            <person name="Steindorff A."/>
            <person name="Hensen N."/>
            <person name="Bonometti L."/>
            <person name="Westerberg I."/>
            <person name="Brannstrom I.O."/>
            <person name="Guillou S."/>
            <person name="Cros-Aarteil S."/>
            <person name="Calhoun S."/>
            <person name="Haridas S."/>
            <person name="Kuo A."/>
            <person name="Mondo S."/>
            <person name="Pangilinan J."/>
            <person name="Riley R."/>
            <person name="Labutti K."/>
            <person name="Andreopoulos B."/>
            <person name="Lipzen A."/>
            <person name="Chen C."/>
            <person name="Yanf M."/>
            <person name="Daum C."/>
            <person name="Ng V."/>
            <person name="Clum A."/>
            <person name="Ohm R."/>
            <person name="Martin F."/>
            <person name="Silar P."/>
            <person name="Natvig D."/>
            <person name="Lalanne C."/>
            <person name="Gautier V."/>
            <person name="Ament-Velasquez S.L."/>
            <person name="Kruys A."/>
            <person name="Hutchinson M.I."/>
            <person name="Powell A.J."/>
            <person name="Barry K."/>
            <person name="Miller A.N."/>
            <person name="Grigoriev I.V."/>
            <person name="Debuchy R."/>
            <person name="Gladieux P."/>
            <person name="Thoren M.H."/>
            <person name="Johannesson H."/>
        </authorList>
    </citation>
    <scope>NUCLEOTIDE SEQUENCE</scope>
    <source>
        <strain evidence="9">PSN293</strain>
    </source>
</reference>
<evidence type="ECO:0000313" key="10">
    <source>
        <dbReference type="Proteomes" id="UP001301769"/>
    </source>
</evidence>
<feature type="transmembrane region" description="Helical" evidence="7">
    <location>
        <begin position="204"/>
        <end position="223"/>
    </location>
</feature>
<dbReference type="EMBL" id="MU858211">
    <property type="protein sequence ID" value="KAK4209242.1"/>
    <property type="molecule type" value="Genomic_DNA"/>
</dbReference>
<feature type="region of interest" description="Disordered" evidence="6">
    <location>
        <begin position="370"/>
        <end position="427"/>
    </location>
</feature>
<keyword evidence="2 7" id="KW-0812">Transmembrane</keyword>
<feature type="transmembrane region" description="Helical" evidence="7">
    <location>
        <begin position="235"/>
        <end position="256"/>
    </location>
</feature>
<comment type="similarity">
    <text evidence="5">Belongs to the SAT4 family.</text>
</comment>
<reference evidence="9" key="1">
    <citation type="journal article" date="2023" name="Mol. Phylogenet. Evol.">
        <title>Genome-scale phylogeny and comparative genomics of the fungal order Sordariales.</title>
        <authorList>
            <person name="Hensen N."/>
            <person name="Bonometti L."/>
            <person name="Westerberg I."/>
            <person name="Brannstrom I.O."/>
            <person name="Guillou S."/>
            <person name="Cros-Aarteil S."/>
            <person name="Calhoun S."/>
            <person name="Haridas S."/>
            <person name="Kuo A."/>
            <person name="Mondo S."/>
            <person name="Pangilinan J."/>
            <person name="Riley R."/>
            <person name="LaButti K."/>
            <person name="Andreopoulos B."/>
            <person name="Lipzen A."/>
            <person name="Chen C."/>
            <person name="Yan M."/>
            <person name="Daum C."/>
            <person name="Ng V."/>
            <person name="Clum A."/>
            <person name="Steindorff A."/>
            <person name="Ohm R.A."/>
            <person name="Martin F."/>
            <person name="Silar P."/>
            <person name="Natvig D.O."/>
            <person name="Lalanne C."/>
            <person name="Gautier V."/>
            <person name="Ament-Velasquez S.L."/>
            <person name="Kruys A."/>
            <person name="Hutchinson M.I."/>
            <person name="Powell A.J."/>
            <person name="Barry K."/>
            <person name="Miller A.N."/>
            <person name="Grigoriev I.V."/>
            <person name="Debuchy R."/>
            <person name="Gladieux P."/>
            <person name="Hiltunen Thoren M."/>
            <person name="Johannesson H."/>
        </authorList>
    </citation>
    <scope>NUCLEOTIDE SEQUENCE</scope>
    <source>
        <strain evidence="9">PSN293</strain>
    </source>
</reference>